<gene>
    <name evidence="1" type="ORF">ES674_09815</name>
</gene>
<dbReference type="Proteomes" id="UP000323720">
    <property type="component" value="Unassembled WGS sequence"/>
</dbReference>
<proteinExistence type="predicted"/>
<organism evidence="1 2">
    <name type="scientific">Bizionia myxarmorum</name>
    <dbReference type="NCBI Taxonomy" id="291186"/>
    <lineage>
        <taxon>Bacteria</taxon>
        <taxon>Pseudomonadati</taxon>
        <taxon>Bacteroidota</taxon>
        <taxon>Flavobacteriia</taxon>
        <taxon>Flavobacteriales</taxon>
        <taxon>Flavobacteriaceae</taxon>
        <taxon>Bizionia</taxon>
    </lineage>
</organism>
<reference evidence="1 2" key="1">
    <citation type="submission" date="2019-08" db="EMBL/GenBank/DDBJ databases">
        <title>Genomes of Antarctic Bizionia species.</title>
        <authorList>
            <person name="Bowman J.P."/>
        </authorList>
    </citation>
    <scope>NUCLEOTIDE SEQUENCE [LARGE SCALE GENOMIC DNA]</scope>
    <source>
        <strain evidence="1 2">ADA-4</strain>
    </source>
</reference>
<sequence>MSSTDVSQITGSSMRSARNMMGYIRRERGLGNQQVISIFDFNALFHFSIPLLYEYINTDLFAKGPIDEDAARRAYRIEILESGTGNFLNHPDLEIFMTALDKKMRQQQRSDLAAAVLEGKDLV</sequence>
<accession>A0A5D0R7C3</accession>
<comment type="caution">
    <text evidence="1">The sequence shown here is derived from an EMBL/GenBank/DDBJ whole genome shotgun (WGS) entry which is preliminary data.</text>
</comment>
<dbReference type="RefSeq" id="WP_148403853.1">
    <property type="nucleotide sequence ID" value="NZ_VSKK01000002.1"/>
</dbReference>
<dbReference type="AlphaFoldDB" id="A0A5D0R7C3"/>
<evidence type="ECO:0000313" key="2">
    <source>
        <dbReference type="Proteomes" id="UP000323720"/>
    </source>
</evidence>
<dbReference type="EMBL" id="VSKK01000002">
    <property type="protein sequence ID" value="TYB76989.1"/>
    <property type="molecule type" value="Genomic_DNA"/>
</dbReference>
<keyword evidence="2" id="KW-1185">Reference proteome</keyword>
<dbReference type="OrthoDB" id="1441308at2"/>
<name>A0A5D0R7C3_9FLAO</name>
<evidence type="ECO:0000313" key="1">
    <source>
        <dbReference type="EMBL" id="TYB76989.1"/>
    </source>
</evidence>
<protein>
    <submittedName>
        <fullName evidence="1">Uncharacterized protein</fullName>
    </submittedName>
</protein>